<dbReference type="GO" id="GO:0009236">
    <property type="term" value="P:cobalamin biosynthetic process"/>
    <property type="evidence" value="ECO:0007669"/>
    <property type="project" value="UniProtKB-KW"/>
</dbReference>
<evidence type="ECO:0000313" key="11">
    <source>
        <dbReference type="Proteomes" id="UP000664815"/>
    </source>
</evidence>
<organism evidence="10 11">
    <name type="scientific">Stenotrophomonas nitritireducens</name>
    <dbReference type="NCBI Taxonomy" id="83617"/>
    <lineage>
        <taxon>Bacteria</taxon>
        <taxon>Pseudomonadati</taxon>
        <taxon>Pseudomonadota</taxon>
        <taxon>Gammaproteobacteria</taxon>
        <taxon>Lysobacterales</taxon>
        <taxon>Lysobacteraceae</taxon>
        <taxon>Stenotrophomonas</taxon>
    </lineage>
</organism>
<evidence type="ECO:0000256" key="2">
    <source>
        <dbReference type="ARBA" id="ARBA00007110"/>
    </source>
</evidence>
<dbReference type="Proteomes" id="UP000664815">
    <property type="component" value="Unassembled WGS sequence"/>
</dbReference>
<keyword evidence="7" id="KW-0808">Transferase</keyword>
<evidence type="ECO:0000256" key="7">
    <source>
        <dbReference type="ARBA" id="ARBA00022679"/>
    </source>
</evidence>
<comment type="pathway">
    <text evidence="1">Nucleoside biosynthesis; alpha-ribazole biosynthesis; alpha-ribazole from 5,6-dimethylbenzimidazole: step 1/2.</text>
</comment>
<dbReference type="EC" id="2.4.2.21" evidence="3"/>
<keyword evidence="6 10" id="KW-0328">Glycosyltransferase</keyword>
<evidence type="ECO:0000313" key="10">
    <source>
        <dbReference type="EMBL" id="MBN8798151.1"/>
    </source>
</evidence>
<evidence type="ECO:0000256" key="6">
    <source>
        <dbReference type="ARBA" id="ARBA00022676"/>
    </source>
</evidence>
<evidence type="ECO:0000256" key="4">
    <source>
        <dbReference type="ARBA" id="ARBA00015486"/>
    </source>
</evidence>
<dbReference type="PANTHER" id="PTHR43463:SF1">
    <property type="entry name" value="NICOTINATE-NUCLEOTIDE--DIMETHYLBENZIMIDAZOLE PHOSPHORIBOSYLTRANSFERASE"/>
    <property type="match status" value="1"/>
</dbReference>
<proteinExistence type="inferred from homology"/>
<accession>A0A9D8KVG9</accession>
<evidence type="ECO:0000256" key="5">
    <source>
        <dbReference type="ARBA" id="ARBA00022573"/>
    </source>
</evidence>
<dbReference type="AlphaFoldDB" id="A0A9D8KVG9"/>
<sequence length="70" mass="7430">WLLFSHRSAERGHARVLEQLQADPLLQLDLRLGEGSGAALALPLLRLACALHNGMATFAEAAVADRSAAP</sequence>
<comment type="catalytic activity">
    <reaction evidence="9">
        <text>5,6-dimethylbenzimidazole + nicotinate beta-D-ribonucleotide = alpha-ribazole 5'-phosphate + nicotinate + H(+)</text>
        <dbReference type="Rhea" id="RHEA:11196"/>
        <dbReference type="ChEBI" id="CHEBI:15378"/>
        <dbReference type="ChEBI" id="CHEBI:15890"/>
        <dbReference type="ChEBI" id="CHEBI:32544"/>
        <dbReference type="ChEBI" id="CHEBI:57502"/>
        <dbReference type="ChEBI" id="CHEBI:57918"/>
        <dbReference type="EC" id="2.4.2.21"/>
    </reaction>
</comment>
<dbReference type="Gene3D" id="3.40.50.10210">
    <property type="match status" value="1"/>
</dbReference>
<dbReference type="EMBL" id="JAFKMG010000233">
    <property type="protein sequence ID" value="MBN8798151.1"/>
    <property type="molecule type" value="Genomic_DNA"/>
</dbReference>
<dbReference type="PANTHER" id="PTHR43463">
    <property type="entry name" value="NICOTINATE-NUCLEOTIDE--DIMETHYLBENZIMIDAZOLE PHOSPHORIBOSYLTRANSFERASE"/>
    <property type="match status" value="1"/>
</dbReference>
<keyword evidence="5" id="KW-0169">Cobalamin biosynthesis</keyword>
<reference evidence="10" key="1">
    <citation type="submission" date="2021-02" db="EMBL/GenBank/DDBJ databases">
        <title>Thiocyanate and organic carbon inputs drive convergent selection for specific autotrophic Afipia and Thiobacillus strains within complex microbiomes.</title>
        <authorList>
            <person name="Huddy R.J."/>
            <person name="Sachdeva R."/>
            <person name="Kadzinga F."/>
            <person name="Kantor R.S."/>
            <person name="Harrison S.T.L."/>
            <person name="Banfield J.F."/>
        </authorList>
    </citation>
    <scope>NUCLEOTIDE SEQUENCE</scope>
    <source>
        <strain evidence="10">SCN18_10_11_15_R1_P_69_7</strain>
    </source>
</reference>
<evidence type="ECO:0000256" key="8">
    <source>
        <dbReference type="ARBA" id="ARBA00030686"/>
    </source>
</evidence>
<evidence type="ECO:0000256" key="9">
    <source>
        <dbReference type="ARBA" id="ARBA00047340"/>
    </source>
</evidence>
<name>A0A9D8KVG9_9GAMM</name>
<protein>
    <recommendedName>
        <fullName evidence="4">Nicotinate-nucleotide--dimethylbenzimidazole phosphoribosyltransferase</fullName>
        <ecNumber evidence="3">2.4.2.21</ecNumber>
    </recommendedName>
    <alternativeName>
        <fullName evidence="8">N(1)-alpha-phosphoribosyltransferase</fullName>
    </alternativeName>
</protein>
<evidence type="ECO:0000256" key="3">
    <source>
        <dbReference type="ARBA" id="ARBA00011991"/>
    </source>
</evidence>
<evidence type="ECO:0000256" key="1">
    <source>
        <dbReference type="ARBA" id="ARBA00005049"/>
    </source>
</evidence>
<dbReference type="InterPro" id="IPR036087">
    <property type="entry name" value="Nict_dMeBzImd_PRibTrfase_sf"/>
</dbReference>
<dbReference type="Gene3D" id="1.10.1610.10">
    <property type="match status" value="1"/>
</dbReference>
<dbReference type="InterPro" id="IPR003200">
    <property type="entry name" value="Nict_dMeBzImd_PRibTrfase"/>
</dbReference>
<comment type="caution">
    <text evidence="10">The sequence shown here is derived from an EMBL/GenBank/DDBJ whole genome shotgun (WGS) entry which is preliminary data.</text>
</comment>
<comment type="similarity">
    <text evidence="2">Belongs to the CobT family.</text>
</comment>
<gene>
    <name evidence="10" type="ORF">J0H45_02155</name>
</gene>
<dbReference type="GO" id="GO:0008939">
    <property type="term" value="F:nicotinate-nucleotide-dimethylbenzimidazole phosphoribosyltransferase activity"/>
    <property type="evidence" value="ECO:0007669"/>
    <property type="project" value="UniProtKB-EC"/>
</dbReference>
<dbReference type="Pfam" id="PF02277">
    <property type="entry name" value="DBI_PRT"/>
    <property type="match status" value="1"/>
</dbReference>
<dbReference type="InterPro" id="IPR023195">
    <property type="entry name" value="Nict_dMeBzImd_PRibTrfase_N"/>
</dbReference>
<dbReference type="SUPFAM" id="SSF52733">
    <property type="entry name" value="Nicotinate mononucleotide:5,6-dimethylbenzimidazole phosphoribosyltransferase (CobT)"/>
    <property type="match status" value="1"/>
</dbReference>
<feature type="non-terminal residue" evidence="10">
    <location>
        <position position="1"/>
    </location>
</feature>